<feature type="transmembrane region" description="Helical" evidence="1">
    <location>
        <begin position="92"/>
        <end position="112"/>
    </location>
</feature>
<dbReference type="InterPro" id="IPR012867">
    <property type="entry name" value="DUF1648"/>
</dbReference>
<dbReference type="AlphaFoldDB" id="A0A645FWC1"/>
<feature type="domain" description="DUF1648" evidence="2">
    <location>
        <begin position="16"/>
        <end position="60"/>
    </location>
</feature>
<reference evidence="3" key="1">
    <citation type="submission" date="2019-08" db="EMBL/GenBank/DDBJ databases">
        <authorList>
            <person name="Kucharzyk K."/>
            <person name="Murdoch R.W."/>
            <person name="Higgins S."/>
            <person name="Loffler F."/>
        </authorList>
    </citation>
    <scope>NUCLEOTIDE SEQUENCE</scope>
</reference>
<feature type="transmembrane region" description="Helical" evidence="1">
    <location>
        <begin position="53"/>
        <end position="71"/>
    </location>
</feature>
<keyword evidence="1" id="KW-1133">Transmembrane helix</keyword>
<evidence type="ECO:0000313" key="3">
    <source>
        <dbReference type="EMBL" id="MPN18745.1"/>
    </source>
</evidence>
<accession>A0A645FWC1</accession>
<evidence type="ECO:0000256" key="1">
    <source>
        <dbReference type="SAM" id="Phobius"/>
    </source>
</evidence>
<dbReference type="EMBL" id="VSSQ01066148">
    <property type="protein sequence ID" value="MPN18745.1"/>
    <property type="molecule type" value="Genomic_DNA"/>
</dbReference>
<evidence type="ECO:0000259" key="2">
    <source>
        <dbReference type="Pfam" id="PF07853"/>
    </source>
</evidence>
<sequence length="158" mass="17713">MLKNISFSLKIIAFFLLVFIWVYTWITYAKLPETIPVHFGIGGKADGFGPKSMNWLLVGISTLMYVFVFYLSRNPQSIFLNLPNSIKENRELTGIIVDVLNALAMAIFAIITYESVQVSLHEMDGLSPISDYVLGLVAIFVVGILIYSQLLSKKKSID</sequence>
<keyword evidence="1" id="KW-0812">Transmembrane</keyword>
<protein>
    <recommendedName>
        <fullName evidence="2">DUF1648 domain-containing protein</fullName>
    </recommendedName>
</protein>
<dbReference type="Pfam" id="PF07853">
    <property type="entry name" value="DUF1648"/>
    <property type="match status" value="1"/>
</dbReference>
<keyword evidence="1" id="KW-0472">Membrane</keyword>
<feature type="transmembrane region" description="Helical" evidence="1">
    <location>
        <begin position="132"/>
        <end position="151"/>
    </location>
</feature>
<proteinExistence type="predicted"/>
<gene>
    <name evidence="3" type="ORF">SDC9_166108</name>
</gene>
<organism evidence="3">
    <name type="scientific">bioreactor metagenome</name>
    <dbReference type="NCBI Taxonomy" id="1076179"/>
    <lineage>
        <taxon>unclassified sequences</taxon>
        <taxon>metagenomes</taxon>
        <taxon>ecological metagenomes</taxon>
    </lineage>
</organism>
<feature type="transmembrane region" description="Helical" evidence="1">
    <location>
        <begin position="7"/>
        <end position="26"/>
    </location>
</feature>
<name>A0A645FWC1_9ZZZZ</name>
<comment type="caution">
    <text evidence="3">The sequence shown here is derived from an EMBL/GenBank/DDBJ whole genome shotgun (WGS) entry which is preliminary data.</text>
</comment>